<dbReference type="RefSeq" id="WP_013767326.1">
    <property type="nucleotide sequence ID" value="NC_015510.1"/>
</dbReference>
<evidence type="ECO:0000313" key="4">
    <source>
        <dbReference type="Proteomes" id="UP000008461"/>
    </source>
</evidence>
<dbReference type="PANTHER" id="PTHR43173:SF19">
    <property type="entry name" value="AARF DOMAIN-CONTAINING PROTEIN KINASE 1"/>
    <property type="match status" value="1"/>
</dbReference>
<feature type="transmembrane region" description="Helical" evidence="1">
    <location>
        <begin position="527"/>
        <end position="544"/>
    </location>
</feature>
<evidence type="ECO:0000313" key="3">
    <source>
        <dbReference type="EMBL" id="AEE52791.1"/>
    </source>
</evidence>
<dbReference type="EMBL" id="CP002691">
    <property type="protein sequence ID" value="AEE52791.1"/>
    <property type="molecule type" value="Genomic_DNA"/>
</dbReference>
<dbReference type="InterPro" id="IPR011009">
    <property type="entry name" value="Kinase-like_dom_sf"/>
</dbReference>
<evidence type="ECO:0000259" key="2">
    <source>
        <dbReference type="Pfam" id="PF03109"/>
    </source>
</evidence>
<protein>
    <submittedName>
        <fullName evidence="3">ABC-1 domain-containing protein</fullName>
    </submittedName>
</protein>
<sequence length="555" mass="62348">MKNLSGARRFRKAYRTAAQVMLSYAFLLLGKRIFGQRYSDLRIEKLHVRNAERVKRAILELDGLFIKIGQMLSILSNFLPETFQKPLEELQDKIPARPYAQVRERIVSELGKAPEDLFARFDEVPLAAASIGQAHRAQLKDGTEVVVKVQHMGIEAIARIDLEIIRRLIQVSAWFYNIKGMDYVYTQVKLMIEEELDFVNEAAAMEKIRVNLQAEAGLEIPLIHPAYSATRVMTSTWHDGVKISNLEQIDAWKLDRRALASTLLRAYSKMVLKDGFYHADPHPGNILVQANGTLVLLDFGATGQLSPALKEGIPKLIESAVKNDTQGIVEAVRLMGFLAEGREAEQMAEKMISAMRNFLQHEVKLEGLNFKDIEVNPFNNSMVSLIQEIGISGITGTVLVPKDWVLLNRALTLLLGLCNTLDPTLNPLEVVRPYAQELVQNQQGGWLGFVRNLVQGTLVNLLALPDDLLKTLQKANKGQLEVRTPDIRDGARLLYLAARQWLMALLALAAVVLAQWFLRIGEPRSAQYAYGAAAVFGWLFVRAWRRGGRIFKDMG</sequence>
<proteinExistence type="predicted"/>
<keyword evidence="1" id="KW-0812">Transmembrane</keyword>
<dbReference type="CDD" id="cd05121">
    <property type="entry name" value="ABC1_ADCK3-like"/>
    <property type="match status" value="1"/>
</dbReference>
<dbReference type="KEGG" id="hhy:Halhy_4963"/>
<dbReference type="InterPro" id="IPR051130">
    <property type="entry name" value="Mito_struct-func_regulator"/>
</dbReference>
<feature type="domain" description="ABC1 atypical kinase-like" evidence="2">
    <location>
        <begin position="90"/>
        <end position="331"/>
    </location>
</feature>
<dbReference type="Proteomes" id="UP000008461">
    <property type="component" value="Chromosome"/>
</dbReference>
<dbReference type="SUPFAM" id="SSF56112">
    <property type="entry name" value="Protein kinase-like (PK-like)"/>
    <property type="match status" value="1"/>
</dbReference>
<gene>
    <name evidence="3" type="ordered locus">Halhy_4963</name>
</gene>
<dbReference type="eggNOG" id="COG0661">
    <property type="taxonomic scope" value="Bacteria"/>
</dbReference>
<evidence type="ECO:0000256" key="1">
    <source>
        <dbReference type="SAM" id="Phobius"/>
    </source>
</evidence>
<dbReference type="Gene3D" id="1.10.510.10">
    <property type="entry name" value="Transferase(Phosphotransferase) domain 1"/>
    <property type="match status" value="1"/>
</dbReference>
<dbReference type="AlphaFoldDB" id="F4L159"/>
<reference key="2">
    <citation type="submission" date="2011-04" db="EMBL/GenBank/DDBJ databases">
        <title>Complete sequence of chromosome of Haliscomenobacter hydrossis DSM 1100.</title>
        <authorList>
            <consortium name="US DOE Joint Genome Institute (JGI-PGF)"/>
            <person name="Lucas S."/>
            <person name="Han J."/>
            <person name="Lapidus A."/>
            <person name="Bruce D."/>
            <person name="Goodwin L."/>
            <person name="Pitluck S."/>
            <person name="Peters L."/>
            <person name="Kyrpides N."/>
            <person name="Mavromatis K."/>
            <person name="Ivanova N."/>
            <person name="Ovchinnikova G."/>
            <person name="Pagani I."/>
            <person name="Daligault H."/>
            <person name="Detter J.C."/>
            <person name="Han C."/>
            <person name="Land M."/>
            <person name="Hauser L."/>
            <person name="Markowitz V."/>
            <person name="Cheng J.-F."/>
            <person name="Hugenholtz P."/>
            <person name="Woyke T."/>
            <person name="Wu D."/>
            <person name="Verbarg S."/>
            <person name="Frueling A."/>
            <person name="Brambilla E."/>
            <person name="Klenk H.-P."/>
            <person name="Eisen J.A."/>
        </authorList>
    </citation>
    <scope>NUCLEOTIDE SEQUENCE</scope>
    <source>
        <strain>DSM 1100</strain>
    </source>
</reference>
<dbReference type="PANTHER" id="PTHR43173">
    <property type="entry name" value="ABC1 FAMILY PROTEIN"/>
    <property type="match status" value="1"/>
</dbReference>
<name>F4L159_HALH1</name>
<reference evidence="3 4" key="1">
    <citation type="journal article" date="2011" name="Stand. Genomic Sci.">
        <title>Complete genome sequence of Haliscomenobacter hydrossis type strain (O).</title>
        <authorList>
            <consortium name="US DOE Joint Genome Institute (JGI-PGF)"/>
            <person name="Daligault H."/>
            <person name="Lapidus A."/>
            <person name="Zeytun A."/>
            <person name="Nolan M."/>
            <person name="Lucas S."/>
            <person name="Del Rio T.G."/>
            <person name="Tice H."/>
            <person name="Cheng J.F."/>
            <person name="Tapia R."/>
            <person name="Han C."/>
            <person name="Goodwin L."/>
            <person name="Pitluck S."/>
            <person name="Liolios K."/>
            <person name="Pagani I."/>
            <person name="Ivanova N."/>
            <person name="Huntemann M."/>
            <person name="Mavromatis K."/>
            <person name="Mikhailova N."/>
            <person name="Pati A."/>
            <person name="Chen A."/>
            <person name="Palaniappan K."/>
            <person name="Land M."/>
            <person name="Hauser L."/>
            <person name="Brambilla E.M."/>
            <person name="Rohde M."/>
            <person name="Verbarg S."/>
            <person name="Goker M."/>
            <person name="Bristow J."/>
            <person name="Eisen J.A."/>
            <person name="Markowitz V."/>
            <person name="Hugenholtz P."/>
            <person name="Kyrpides N.C."/>
            <person name="Klenk H.P."/>
            <person name="Woyke T."/>
        </authorList>
    </citation>
    <scope>NUCLEOTIDE SEQUENCE [LARGE SCALE GENOMIC DNA]</scope>
    <source>
        <strain evidence="4">ATCC 27775 / DSM 1100 / LMG 10767 / O</strain>
    </source>
</reference>
<keyword evidence="1" id="KW-1133">Transmembrane helix</keyword>
<dbReference type="InterPro" id="IPR004147">
    <property type="entry name" value="ABC1_dom"/>
</dbReference>
<dbReference type="STRING" id="760192.Halhy_4963"/>
<keyword evidence="4" id="KW-1185">Reference proteome</keyword>
<dbReference type="Pfam" id="PF03109">
    <property type="entry name" value="ABC1"/>
    <property type="match status" value="1"/>
</dbReference>
<dbReference type="OrthoDB" id="9795390at2"/>
<dbReference type="HOGENOM" id="CLU_006533_0_3_10"/>
<accession>F4L159</accession>
<organism evidence="3 4">
    <name type="scientific">Haliscomenobacter hydrossis (strain ATCC 27775 / DSM 1100 / LMG 10767 / O)</name>
    <dbReference type="NCBI Taxonomy" id="760192"/>
    <lineage>
        <taxon>Bacteria</taxon>
        <taxon>Pseudomonadati</taxon>
        <taxon>Bacteroidota</taxon>
        <taxon>Saprospiria</taxon>
        <taxon>Saprospirales</taxon>
        <taxon>Haliscomenobacteraceae</taxon>
        <taxon>Haliscomenobacter</taxon>
    </lineage>
</organism>
<feature type="transmembrane region" description="Helical" evidence="1">
    <location>
        <begin position="501"/>
        <end position="521"/>
    </location>
</feature>
<keyword evidence="1" id="KW-0472">Membrane</keyword>